<organism evidence="3 4">
    <name type="scientific">Hydrocarboniphaga effusa AP103</name>
    <dbReference type="NCBI Taxonomy" id="1172194"/>
    <lineage>
        <taxon>Bacteria</taxon>
        <taxon>Pseudomonadati</taxon>
        <taxon>Pseudomonadota</taxon>
        <taxon>Gammaproteobacteria</taxon>
        <taxon>Nevskiales</taxon>
        <taxon>Nevskiaceae</taxon>
        <taxon>Hydrocarboniphaga</taxon>
    </lineage>
</organism>
<gene>
    <name evidence="3" type="ORF">WQQ_05160</name>
</gene>
<reference evidence="3 4" key="1">
    <citation type="journal article" date="2012" name="J. Bacteriol.">
        <title>Genome Sequence of n-Alkane-Degrading Hydrocarboniphaga effusa Strain AP103T (ATCC BAA-332T).</title>
        <authorList>
            <person name="Chang H.K."/>
            <person name="Zylstra G.J."/>
            <person name="Chae J.C."/>
        </authorList>
    </citation>
    <scope>NUCLEOTIDE SEQUENCE [LARGE SCALE GENOMIC DNA]</scope>
    <source>
        <strain evidence="3 4">AP103</strain>
    </source>
</reference>
<dbReference type="InterPro" id="IPR011152">
    <property type="entry name" value="Pesterase_MJ0912"/>
</dbReference>
<proteinExistence type="inferred from homology"/>
<dbReference type="GO" id="GO:0016791">
    <property type="term" value="F:phosphatase activity"/>
    <property type="evidence" value="ECO:0007669"/>
    <property type="project" value="TreeGrafter"/>
</dbReference>
<name>I7ZEQ8_9GAMM</name>
<comment type="caution">
    <text evidence="3">The sequence shown here is derived from an EMBL/GenBank/DDBJ whole genome shotgun (WGS) entry which is preliminary data.</text>
</comment>
<dbReference type="GO" id="GO:0005737">
    <property type="term" value="C:cytoplasm"/>
    <property type="evidence" value="ECO:0007669"/>
    <property type="project" value="TreeGrafter"/>
</dbReference>
<dbReference type="InterPro" id="IPR029052">
    <property type="entry name" value="Metallo-depent_PP-like"/>
</dbReference>
<keyword evidence="4" id="KW-1185">Reference proteome</keyword>
<dbReference type="Pfam" id="PF12850">
    <property type="entry name" value="Metallophos_2"/>
    <property type="match status" value="1"/>
</dbReference>
<dbReference type="InterPro" id="IPR050126">
    <property type="entry name" value="Ap4A_hydrolase"/>
</dbReference>
<dbReference type="PANTHER" id="PTHR42850:SF2">
    <property type="entry name" value="BLL5683 PROTEIN"/>
    <property type="match status" value="1"/>
</dbReference>
<dbReference type="STRING" id="1172194.WQQ_05160"/>
<protein>
    <submittedName>
        <fullName evidence="3">Metallophosphoesterase</fullName>
    </submittedName>
</protein>
<dbReference type="CDD" id="cd00838">
    <property type="entry name" value="MPP_superfamily"/>
    <property type="match status" value="1"/>
</dbReference>
<dbReference type="EMBL" id="AKGD01000001">
    <property type="protein sequence ID" value="EIT70379.1"/>
    <property type="molecule type" value="Genomic_DNA"/>
</dbReference>
<dbReference type="PIRSF" id="PIRSF000883">
    <property type="entry name" value="Pesterase_MJ0912"/>
    <property type="match status" value="1"/>
</dbReference>
<dbReference type="PANTHER" id="PTHR42850">
    <property type="entry name" value="METALLOPHOSPHOESTERASE"/>
    <property type="match status" value="1"/>
</dbReference>
<dbReference type="Gene3D" id="3.60.21.10">
    <property type="match status" value="1"/>
</dbReference>
<dbReference type="Proteomes" id="UP000003704">
    <property type="component" value="Unassembled WGS sequence"/>
</dbReference>
<evidence type="ECO:0000313" key="3">
    <source>
        <dbReference type="EMBL" id="EIT70379.1"/>
    </source>
</evidence>
<dbReference type="SUPFAM" id="SSF56300">
    <property type="entry name" value="Metallo-dependent phosphatases"/>
    <property type="match status" value="1"/>
</dbReference>
<accession>I7ZEQ8</accession>
<comment type="similarity">
    <text evidence="1">Belongs to the metallophosphoesterase superfamily. YfcE family.</text>
</comment>
<dbReference type="RefSeq" id="WP_007183472.1">
    <property type="nucleotide sequence ID" value="NZ_AKGD01000001.1"/>
</dbReference>
<dbReference type="AlphaFoldDB" id="I7ZEQ8"/>
<sequence>MPSPAALRIALISDIHGNLPALEAVLADLDRREVDRLFNLGDICYGPLWPRETWQRLQALALPTLTIQGNQDRDLYDHDPGLLPTHPTLRYDVEALGAAGLAWLRGLPKTLSVDEIYACHGTPDSDLVYLLEDVGSGDAQLRSEPELRQLLPARSEAVIVCGHTHTPRSLRLADGPLVVNPGSVGLPAYDDLLPVPHRMQTGSPAARYALIERDEHGRWSAELLSIDYDFESAARQAERNGRADWAGWLRSGLADVPTAA</sequence>
<evidence type="ECO:0000259" key="2">
    <source>
        <dbReference type="Pfam" id="PF12850"/>
    </source>
</evidence>
<dbReference type="InterPro" id="IPR024654">
    <property type="entry name" value="Calcineurin-like_PHP_lpxH"/>
</dbReference>
<feature type="domain" description="Calcineurin-like phosphoesterase" evidence="2">
    <location>
        <begin position="7"/>
        <end position="188"/>
    </location>
</feature>
<evidence type="ECO:0000256" key="1">
    <source>
        <dbReference type="ARBA" id="ARBA00008950"/>
    </source>
</evidence>
<evidence type="ECO:0000313" key="4">
    <source>
        <dbReference type="Proteomes" id="UP000003704"/>
    </source>
</evidence>